<organism evidence="1 2">
    <name type="scientific">Pleurostoma richardsiae</name>
    <dbReference type="NCBI Taxonomy" id="41990"/>
    <lineage>
        <taxon>Eukaryota</taxon>
        <taxon>Fungi</taxon>
        <taxon>Dikarya</taxon>
        <taxon>Ascomycota</taxon>
        <taxon>Pezizomycotina</taxon>
        <taxon>Sordariomycetes</taxon>
        <taxon>Sordariomycetidae</taxon>
        <taxon>Calosphaeriales</taxon>
        <taxon>Pleurostomataceae</taxon>
        <taxon>Pleurostoma</taxon>
    </lineage>
</organism>
<reference evidence="1" key="1">
    <citation type="submission" date="2022-07" db="EMBL/GenBank/DDBJ databases">
        <title>Fungi with potential for degradation of polypropylene.</title>
        <authorList>
            <person name="Gostincar C."/>
        </authorList>
    </citation>
    <scope>NUCLEOTIDE SEQUENCE</scope>
    <source>
        <strain evidence="1">EXF-13308</strain>
    </source>
</reference>
<evidence type="ECO:0000313" key="1">
    <source>
        <dbReference type="EMBL" id="KAJ9134327.1"/>
    </source>
</evidence>
<accession>A0AA38RDE4</accession>
<proteinExistence type="predicted"/>
<sequence length="66" mass="6829">MAQSPAHKDGNFVVTDSHLAALVCDAAKQKSASTALLSKIEKMPSITDLIPGANILARGSLVLKPS</sequence>
<dbReference type="Proteomes" id="UP001174694">
    <property type="component" value="Unassembled WGS sequence"/>
</dbReference>
<dbReference type="EMBL" id="JANBVO010000044">
    <property type="protein sequence ID" value="KAJ9134327.1"/>
    <property type="molecule type" value="Genomic_DNA"/>
</dbReference>
<keyword evidence="2" id="KW-1185">Reference proteome</keyword>
<protein>
    <submittedName>
        <fullName evidence="1">Uncharacterized protein</fullName>
    </submittedName>
</protein>
<comment type="caution">
    <text evidence="1">The sequence shown here is derived from an EMBL/GenBank/DDBJ whole genome shotgun (WGS) entry which is preliminary data.</text>
</comment>
<dbReference type="AlphaFoldDB" id="A0AA38RDE4"/>
<gene>
    <name evidence="1" type="ORF">NKR23_g10184</name>
</gene>
<name>A0AA38RDE4_9PEZI</name>
<evidence type="ECO:0000313" key="2">
    <source>
        <dbReference type="Proteomes" id="UP001174694"/>
    </source>
</evidence>